<dbReference type="Gene3D" id="3.20.20.70">
    <property type="entry name" value="Aldolase class I"/>
    <property type="match status" value="1"/>
</dbReference>
<dbReference type="GO" id="GO:0046872">
    <property type="term" value="F:metal ion binding"/>
    <property type="evidence" value="ECO:0007669"/>
    <property type="project" value="UniProtKB-KW"/>
</dbReference>
<dbReference type="GO" id="GO:0006552">
    <property type="term" value="P:L-leucine catabolic process"/>
    <property type="evidence" value="ECO:0007669"/>
    <property type="project" value="TreeGrafter"/>
</dbReference>
<dbReference type="GO" id="GO:0004419">
    <property type="term" value="F:hydroxymethylglutaryl-CoA lyase activity"/>
    <property type="evidence" value="ECO:0007669"/>
    <property type="project" value="UniProtKB-EC"/>
</dbReference>
<evidence type="ECO:0000313" key="8">
    <source>
        <dbReference type="Proteomes" id="UP000199286"/>
    </source>
</evidence>
<keyword evidence="8" id="KW-1185">Reference proteome</keyword>
<evidence type="ECO:0000259" key="6">
    <source>
        <dbReference type="PROSITE" id="PS50991"/>
    </source>
</evidence>
<feature type="domain" description="Pyruvate carboxyltransferase" evidence="6">
    <location>
        <begin position="5"/>
        <end position="272"/>
    </location>
</feature>
<evidence type="ECO:0000256" key="4">
    <source>
        <dbReference type="ARBA" id="ARBA00022723"/>
    </source>
</evidence>
<keyword evidence="4" id="KW-0479">Metal-binding</keyword>
<dbReference type="GO" id="GO:0046951">
    <property type="term" value="P:ketone body biosynthetic process"/>
    <property type="evidence" value="ECO:0007669"/>
    <property type="project" value="TreeGrafter"/>
</dbReference>
<dbReference type="InterPro" id="IPR000891">
    <property type="entry name" value="PYR_CT"/>
</dbReference>
<dbReference type="EC" id="4.1.3.4" evidence="3"/>
<name>A0A1H3GZ27_9RHOB</name>
<dbReference type="SUPFAM" id="SSF51569">
    <property type="entry name" value="Aldolase"/>
    <property type="match status" value="1"/>
</dbReference>
<sequence length="294" mass="30339">MTGPVEIFEVGPRDGLQNETRAIPTADKVALVDILSSAGFRRIECASFVSPKWVPQMADSAEVLAGIRRAPGVSYAALTPNMKGLERAIAARADEVSVFGSASEGFSRANINASIAESLERFAPVAAAAREAGLPVRGYVSCVCDCPFDGAVAPEAVARVAAALRDMGCYEISLGDTIGQATPEAVDAMLAAVLKELPAEKLAGHFHDTAGRALDNVEAALARGLRVFDAAVGGLGGCPYAPGAAGNVATEAVHDRLTALGYDTGLDGALLSRAATMACAMRPPRETIQQEAGR</sequence>
<evidence type="ECO:0000313" key="7">
    <source>
        <dbReference type="EMBL" id="SDY07784.1"/>
    </source>
</evidence>
<dbReference type="AlphaFoldDB" id="A0A1H3GZ27"/>
<dbReference type="STRING" id="321339.SAMN05444340_10394"/>
<gene>
    <name evidence="7" type="ORF">SAMN05444340_10394</name>
</gene>
<protein>
    <recommendedName>
        <fullName evidence="3">hydroxymethylglutaryl-CoA lyase</fullName>
        <ecNumber evidence="3">4.1.3.4</ecNumber>
    </recommendedName>
</protein>
<dbReference type="EMBL" id="FNPF01000003">
    <property type="protein sequence ID" value="SDY07784.1"/>
    <property type="molecule type" value="Genomic_DNA"/>
</dbReference>
<comment type="pathway">
    <text evidence="1">Metabolic intermediate metabolism; (S)-3-hydroxy-3-methylglutaryl-CoA degradation; acetoacetate from (S)-3-hydroxy-3-methylglutaryl-CoA: step 1/1.</text>
</comment>
<organism evidence="7 8">
    <name type="scientific">Citreimonas salinaria</name>
    <dbReference type="NCBI Taxonomy" id="321339"/>
    <lineage>
        <taxon>Bacteria</taxon>
        <taxon>Pseudomonadati</taxon>
        <taxon>Pseudomonadota</taxon>
        <taxon>Alphaproteobacteria</taxon>
        <taxon>Rhodobacterales</taxon>
        <taxon>Roseobacteraceae</taxon>
        <taxon>Citreimonas</taxon>
    </lineage>
</organism>
<evidence type="ECO:0000256" key="2">
    <source>
        <dbReference type="ARBA" id="ARBA00009405"/>
    </source>
</evidence>
<dbReference type="CDD" id="cd07938">
    <property type="entry name" value="DRE_TIM_HMGL"/>
    <property type="match status" value="1"/>
</dbReference>
<evidence type="ECO:0000256" key="5">
    <source>
        <dbReference type="ARBA" id="ARBA00023239"/>
    </source>
</evidence>
<dbReference type="InterPro" id="IPR043594">
    <property type="entry name" value="HMGL"/>
</dbReference>
<accession>A0A1H3GZ27</accession>
<dbReference type="PANTHER" id="PTHR42738:SF7">
    <property type="entry name" value="HYDROXYMETHYLGLUTARYL-COA LYASE"/>
    <property type="match status" value="1"/>
</dbReference>
<dbReference type="OrthoDB" id="9784013at2"/>
<evidence type="ECO:0000256" key="3">
    <source>
        <dbReference type="ARBA" id="ARBA00012910"/>
    </source>
</evidence>
<keyword evidence="5 7" id="KW-0456">Lyase</keyword>
<reference evidence="7 8" key="1">
    <citation type="submission" date="2016-10" db="EMBL/GenBank/DDBJ databases">
        <authorList>
            <person name="de Groot N.N."/>
        </authorList>
    </citation>
    <scope>NUCLEOTIDE SEQUENCE [LARGE SCALE GENOMIC DNA]</scope>
    <source>
        <strain evidence="7 8">DSM 26880</strain>
    </source>
</reference>
<dbReference type="Proteomes" id="UP000199286">
    <property type="component" value="Unassembled WGS sequence"/>
</dbReference>
<dbReference type="NCBIfam" id="NF004283">
    <property type="entry name" value="PRK05692.1"/>
    <property type="match status" value="1"/>
</dbReference>
<dbReference type="InterPro" id="IPR013785">
    <property type="entry name" value="Aldolase_TIM"/>
</dbReference>
<comment type="similarity">
    <text evidence="2">Belongs to the HMG-CoA lyase family.</text>
</comment>
<dbReference type="FunFam" id="3.20.20.70:FF:000201">
    <property type="entry name" value="Hydroxymethylglutaryl-CoA lyase"/>
    <property type="match status" value="1"/>
</dbReference>
<evidence type="ECO:0000256" key="1">
    <source>
        <dbReference type="ARBA" id="ARBA00005143"/>
    </source>
</evidence>
<dbReference type="RefSeq" id="WP_089880032.1">
    <property type="nucleotide sequence ID" value="NZ_FNPF01000003.1"/>
</dbReference>
<dbReference type="PROSITE" id="PS50991">
    <property type="entry name" value="PYR_CT"/>
    <property type="match status" value="1"/>
</dbReference>
<dbReference type="PANTHER" id="PTHR42738">
    <property type="entry name" value="HYDROXYMETHYLGLUTARYL-COA LYASE"/>
    <property type="match status" value="1"/>
</dbReference>
<proteinExistence type="inferred from homology"/>
<dbReference type="Pfam" id="PF00682">
    <property type="entry name" value="HMGL-like"/>
    <property type="match status" value="1"/>
</dbReference>